<evidence type="ECO:0000313" key="2">
    <source>
        <dbReference type="Proteomes" id="UP000434044"/>
    </source>
</evidence>
<dbReference type="PANTHER" id="PTHR43861">
    <property type="entry name" value="TRANS-ACONITATE 2-METHYLTRANSFERASE-RELATED"/>
    <property type="match status" value="1"/>
</dbReference>
<keyword evidence="1" id="KW-0808">Transferase</keyword>
<name>A0A6N8EH91_9GAMM</name>
<protein>
    <submittedName>
        <fullName evidence="1">Methyltransferase domain-containing protein</fullName>
    </submittedName>
</protein>
<dbReference type="RefSeq" id="WP_155450320.1">
    <property type="nucleotide sequence ID" value="NZ_WNKT01000023.1"/>
</dbReference>
<dbReference type="EMBL" id="WNKT01000023">
    <property type="protein sequence ID" value="MTW21684.1"/>
    <property type="molecule type" value="Genomic_DNA"/>
</dbReference>
<dbReference type="Proteomes" id="UP000434044">
    <property type="component" value="Unassembled WGS sequence"/>
</dbReference>
<keyword evidence="2" id="KW-1185">Reference proteome</keyword>
<dbReference type="SUPFAM" id="SSF53335">
    <property type="entry name" value="S-adenosyl-L-methionine-dependent methyltransferases"/>
    <property type="match status" value="1"/>
</dbReference>
<accession>A0A6N8EH91</accession>
<keyword evidence="1" id="KW-0489">Methyltransferase</keyword>
<dbReference type="CDD" id="cd02440">
    <property type="entry name" value="AdoMet_MTases"/>
    <property type="match status" value="1"/>
</dbReference>
<dbReference type="Pfam" id="PF13489">
    <property type="entry name" value="Methyltransf_23"/>
    <property type="match status" value="1"/>
</dbReference>
<gene>
    <name evidence="1" type="ORF">GJ668_11350</name>
</gene>
<dbReference type="GO" id="GO:0008168">
    <property type="term" value="F:methyltransferase activity"/>
    <property type="evidence" value="ECO:0007669"/>
    <property type="project" value="UniProtKB-KW"/>
</dbReference>
<sequence length="235" mass="25799">MPHRWSNSADLRRKQIESGLDITFNRVFAPILIHRLGELNPRSIIEIGAGTGHLSKVMSESGFAVTAVEPSPGMFAVAQEVLANTTVELLNCQSFDLSPSANFDAAVSHLVAHVVDDLPGFLGSIARHLKPDGHLILTIPHPCFFNDYKKIFDGEYSYMTAASAEISFAITKDPGNSISGVPYHHRPLSTYINSLVATGFAIDGFDEVFPESDIQALYGNAWENPRYCVFSCKKR</sequence>
<dbReference type="OrthoDB" id="108476at2"/>
<organism evidence="1 2">
    <name type="scientific">Allochromatium palmeri</name>
    <dbReference type="NCBI Taxonomy" id="231048"/>
    <lineage>
        <taxon>Bacteria</taxon>
        <taxon>Pseudomonadati</taxon>
        <taxon>Pseudomonadota</taxon>
        <taxon>Gammaproteobacteria</taxon>
        <taxon>Chromatiales</taxon>
        <taxon>Chromatiaceae</taxon>
        <taxon>Allochromatium</taxon>
    </lineage>
</organism>
<dbReference type="AlphaFoldDB" id="A0A6N8EH91"/>
<comment type="caution">
    <text evidence="1">The sequence shown here is derived from an EMBL/GenBank/DDBJ whole genome shotgun (WGS) entry which is preliminary data.</text>
</comment>
<dbReference type="GO" id="GO:0032259">
    <property type="term" value="P:methylation"/>
    <property type="evidence" value="ECO:0007669"/>
    <property type="project" value="UniProtKB-KW"/>
</dbReference>
<reference evidence="1 2" key="1">
    <citation type="submission" date="2019-11" db="EMBL/GenBank/DDBJ databases">
        <title>Whole-genome sequence of the anaerobic purple sulfur bacterium Allochromatium palmeri DSM 15591.</title>
        <authorList>
            <person name="Kyndt J.A."/>
            <person name="Meyer T.E."/>
        </authorList>
    </citation>
    <scope>NUCLEOTIDE SEQUENCE [LARGE SCALE GENOMIC DNA]</scope>
    <source>
        <strain evidence="1 2">DSM 15591</strain>
    </source>
</reference>
<evidence type="ECO:0000313" key="1">
    <source>
        <dbReference type="EMBL" id="MTW21684.1"/>
    </source>
</evidence>
<dbReference type="InterPro" id="IPR029063">
    <property type="entry name" value="SAM-dependent_MTases_sf"/>
</dbReference>
<dbReference type="Gene3D" id="3.40.50.150">
    <property type="entry name" value="Vaccinia Virus protein VP39"/>
    <property type="match status" value="1"/>
</dbReference>
<proteinExistence type="predicted"/>